<dbReference type="AlphaFoldDB" id="A0A1H6M2G8"/>
<accession>A0A1H6M2G8</accession>
<dbReference type="InterPro" id="IPR038161">
    <property type="entry name" value="VirB9/CagX/TrbG_C_sf"/>
</dbReference>
<dbReference type="EMBL" id="FNXG01000002">
    <property type="protein sequence ID" value="SEH91550.1"/>
    <property type="molecule type" value="Genomic_DNA"/>
</dbReference>
<dbReference type="PROSITE" id="PS51257">
    <property type="entry name" value="PROKAR_LIPOPROTEIN"/>
    <property type="match status" value="1"/>
</dbReference>
<sequence length="334" mass="35592">MRTITRTPTIAAVLLSATMLAGCATNRTPQFSYDASVPPLPTVQAAATDNTPRPLHVPPAWTVARGGTAAGTPTGRVENANAAARVEPRREGYYNAIQIYPWSEGALYQVYAAVGQITTIALEPGESLTGAGPIAAGDTARWIIGDTESGSGPTRRVHVLVKPTRPDISTNLVITTDRRIYMIELRAREALYMPAVAWAYPAPPPGSRATTPSAPVIPAEAARNYRYGLQVQGDSPPWRPISVFDDGRRVYVVFPAGIVQGEMPPIFVLGANGEPQIVNSRIHQNVLIVDRLFSAAELRLGSGDRQQVVRIVRVEQTQAADAQPAGATTGGSPS</sequence>
<dbReference type="CDD" id="cd06911">
    <property type="entry name" value="VirB9_CagX_TrbG"/>
    <property type="match status" value="1"/>
</dbReference>
<dbReference type="Gene3D" id="2.60.40.2500">
    <property type="match status" value="1"/>
</dbReference>
<comment type="similarity">
    <text evidence="1">Belongs to the TrbG/VirB9 family.</text>
</comment>
<dbReference type="Pfam" id="PF03524">
    <property type="entry name" value="CagX"/>
    <property type="match status" value="1"/>
</dbReference>
<dbReference type="STRING" id="65735.SAMN04488075_1813"/>
<evidence type="ECO:0000256" key="1">
    <source>
        <dbReference type="ARBA" id="ARBA00006135"/>
    </source>
</evidence>
<evidence type="ECO:0000256" key="2">
    <source>
        <dbReference type="ARBA" id="ARBA00022729"/>
    </source>
</evidence>
<organism evidence="4 5">
    <name type="scientific">Paracoccus alkenifer</name>
    <dbReference type="NCBI Taxonomy" id="65735"/>
    <lineage>
        <taxon>Bacteria</taxon>
        <taxon>Pseudomonadati</taxon>
        <taxon>Pseudomonadota</taxon>
        <taxon>Alphaproteobacteria</taxon>
        <taxon>Rhodobacterales</taxon>
        <taxon>Paracoccaceae</taxon>
        <taxon>Paracoccus</taxon>
    </lineage>
</organism>
<evidence type="ECO:0000313" key="5">
    <source>
        <dbReference type="Proteomes" id="UP000199125"/>
    </source>
</evidence>
<feature type="chain" id="PRO_5011674216" evidence="3">
    <location>
        <begin position="22"/>
        <end position="334"/>
    </location>
</feature>
<dbReference type="RefSeq" id="WP_090847434.1">
    <property type="nucleotide sequence ID" value="NZ_FNXG01000002.1"/>
</dbReference>
<dbReference type="InterPro" id="IPR033645">
    <property type="entry name" value="VirB9/CagX/TrbG_C"/>
</dbReference>
<name>A0A1H6M2G8_9RHOB</name>
<proteinExistence type="inferred from homology"/>
<dbReference type="NCBIfam" id="TIGR02775">
    <property type="entry name" value="TrbG_Ti"/>
    <property type="match status" value="1"/>
</dbReference>
<dbReference type="OrthoDB" id="9815808at2"/>
<dbReference type="InterPro" id="IPR014142">
    <property type="entry name" value="TrbG_Ti"/>
</dbReference>
<evidence type="ECO:0000313" key="4">
    <source>
        <dbReference type="EMBL" id="SEH91550.1"/>
    </source>
</evidence>
<feature type="signal peptide" evidence="3">
    <location>
        <begin position="1"/>
        <end position="21"/>
    </location>
</feature>
<dbReference type="Proteomes" id="UP000199125">
    <property type="component" value="Unassembled WGS sequence"/>
</dbReference>
<dbReference type="InterPro" id="IPR010258">
    <property type="entry name" value="Conjugal_tfr_TrbG/VirB9/CagX"/>
</dbReference>
<reference evidence="5" key="1">
    <citation type="submission" date="2016-10" db="EMBL/GenBank/DDBJ databases">
        <authorList>
            <person name="Varghese N."/>
            <person name="Submissions S."/>
        </authorList>
    </citation>
    <scope>NUCLEOTIDE SEQUENCE [LARGE SCALE GENOMIC DNA]</scope>
    <source>
        <strain evidence="5">DSM 11593</strain>
    </source>
</reference>
<evidence type="ECO:0000256" key="3">
    <source>
        <dbReference type="SAM" id="SignalP"/>
    </source>
</evidence>
<gene>
    <name evidence="4" type="ORF">SAMN04488075_1813</name>
</gene>
<keyword evidence="2 3" id="KW-0732">Signal</keyword>
<protein>
    <submittedName>
        <fullName evidence="4">Type IV secretion system protein VirB9</fullName>
    </submittedName>
</protein>
<keyword evidence="5" id="KW-1185">Reference proteome</keyword>